<keyword evidence="1" id="KW-0175">Coiled coil</keyword>
<evidence type="ECO:0000313" key="4">
    <source>
        <dbReference type="Proteomes" id="UP000324974"/>
    </source>
</evidence>
<evidence type="ECO:0000313" key="3">
    <source>
        <dbReference type="EMBL" id="QEL16090.1"/>
    </source>
</evidence>
<reference evidence="4" key="1">
    <citation type="submission" date="2019-08" db="EMBL/GenBank/DDBJ databases">
        <title>Limnoglobus roseus gen. nov., sp. nov., a novel freshwater planctomycete with a giant genome from the family Gemmataceae.</title>
        <authorList>
            <person name="Kulichevskaya I.S."/>
            <person name="Naumoff D.G."/>
            <person name="Miroshnikov K."/>
            <person name="Ivanova A."/>
            <person name="Philippov D.A."/>
            <person name="Hakobyan A."/>
            <person name="Rijpstra I.C."/>
            <person name="Sinninghe Damste J.S."/>
            <person name="Liesack W."/>
            <person name="Dedysh S.N."/>
        </authorList>
    </citation>
    <scope>NUCLEOTIDE SEQUENCE [LARGE SCALE GENOMIC DNA]</scope>
    <source>
        <strain evidence="4">PX52</strain>
    </source>
</reference>
<proteinExistence type="predicted"/>
<protein>
    <submittedName>
        <fullName evidence="3">Uncharacterized protein</fullName>
    </submittedName>
</protein>
<evidence type="ECO:0000256" key="2">
    <source>
        <dbReference type="SAM" id="SignalP"/>
    </source>
</evidence>
<dbReference type="SUPFAM" id="SSF56954">
    <property type="entry name" value="Outer membrane efflux proteins (OEP)"/>
    <property type="match status" value="1"/>
</dbReference>
<sequence>MRTTVYSGLLLGGFLAVVALGQPPTPPPPKPAESKKESLEDDIARALRTHPDVAVAEAEAQLANAKLQQAKLGIAQKVATAKREKDRVKGDVGLALRRIEAAKAVADLARLELDNTKQLHKNAVVSAQEVQSKESGYAKAKALLMEAEQTLEIAKSAAAAADADYDALVGITLLTKLPVMGALFVNDKGTTADRPIIHTYLKLSQTDVKPGSVADKLRTALAKPVTFGCENLTMPDIVDAIKKAAALDFPVRMSGIPLLHCAIEKQELTLSAWLQLLEDELAKDSPLDDAKKPTWYVREYGLLFSTAGRPEGAITVGEFLKALRDEKKADTAPKGNPAGR</sequence>
<keyword evidence="2" id="KW-0732">Signal</keyword>
<name>A0A5C1ABJ6_9BACT</name>
<accession>A0A5C1ABJ6</accession>
<dbReference type="KEGG" id="lrs:PX52LOC_03029"/>
<dbReference type="Proteomes" id="UP000324974">
    <property type="component" value="Chromosome"/>
</dbReference>
<feature type="chain" id="PRO_5022796274" evidence="2">
    <location>
        <begin position="22"/>
        <end position="340"/>
    </location>
</feature>
<dbReference type="AlphaFoldDB" id="A0A5C1ABJ6"/>
<keyword evidence="4" id="KW-1185">Reference proteome</keyword>
<dbReference type="Gene3D" id="1.20.1600.10">
    <property type="entry name" value="Outer membrane efflux proteins (OEP)"/>
    <property type="match status" value="1"/>
</dbReference>
<dbReference type="RefSeq" id="WP_149110854.1">
    <property type="nucleotide sequence ID" value="NZ_CP042425.1"/>
</dbReference>
<feature type="signal peptide" evidence="2">
    <location>
        <begin position="1"/>
        <end position="21"/>
    </location>
</feature>
<dbReference type="EMBL" id="CP042425">
    <property type="protein sequence ID" value="QEL16090.1"/>
    <property type="molecule type" value="Genomic_DNA"/>
</dbReference>
<organism evidence="3 4">
    <name type="scientific">Limnoglobus roseus</name>
    <dbReference type="NCBI Taxonomy" id="2598579"/>
    <lineage>
        <taxon>Bacteria</taxon>
        <taxon>Pseudomonadati</taxon>
        <taxon>Planctomycetota</taxon>
        <taxon>Planctomycetia</taxon>
        <taxon>Gemmatales</taxon>
        <taxon>Gemmataceae</taxon>
        <taxon>Limnoglobus</taxon>
    </lineage>
</organism>
<evidence type="ECO:0000256" key="1">
    <source>
        <dbReference type="SAM" id="Coils"/>
    </source>
</evidence>
<gene>
    <name evidence="3" type="ORF">PX52LOC_03029</name>
</gene>
<feature type="coiled-coil region" evidence="1">
    <location>
        <begin position="99"/>
        <end position="164"/>
    </location>
</feature>